<proteinExistence type="predicted"/>
<evidence type="ECO:0000313" key="2">
    <source>
        <dbReference type="Proteomes" id="UP000030680"/>
    </source>
</evidence>
<accession>M2XQF0</accession>
<gene>
    <name evidence="1" type="ORF">Gasu_05300</name>
</gene>
<dbReference type="GeneID" id="17091027"/>
<dbReference type="AlphaFoldDB" id="M2XQF0"/>
<dbReference type="OrthoDB" id="10409384at2759"/>
<evidence type="ECO:0000313" key="1">
    <source>
        <dbReference type="EMBL" id="EME32447.1"/>
    </source>
</evidence>
<dbReference type="KEGG" id="gsl:Gasu_05300"/>
<organism evidence="1 2">
    <name type="scientific">Galdieria sulphuraria</name>
    <name type="common">Red alga</name>
    <dbReference type="NCBI Taxonomy" id="130081"/>
    <lineage>
        <taxon>Eukaryota</taxon>
        <taxon>Rhodophyta</taxon>
        <taxon>Bangiophyceae</taxon>
        <taxon>Galdieriales</taxon>
        <taxon>Galdieriaceae</taxon>
        <taxon>Galdieria</taxon>
    </lineage>
</organism>
<dbReference type="EMBL" id="KB454486">
    <property type="protein sequence ID" value="EME32447.1"/>
    <property type="molecule type" value="Genomic_DNA"/>
</dbReference>
<dbReference type="Proteomes" id="UP000030680">
    <property type="component" value="Unassembled WGS sequence"/>
</dbReference>
<reference evidence="2" key="1">
    <citation type="journal article" date="2013" name="Science">
        <title>Gene transfer from bacteria and archaea facilitated evolution of an extremophilic eukaryote.</title>
        <authorList>
            <person name="Schonknecht G."/>
            <person name="Chen W.H."/>
            <person name="Ternes C.M."/>
            <person name="Barbier G.G."/>
            <person name="Shrestha R.P."/>
            <person name="Stanke M."/>
            <person name="Brautigam A."/>
            <person name="Baker B.J."/>
            <person name="Banfield J.F."/>
            <person name="Garavito R.M."/>
            <person name="Carr K."/>
            <person name="Wilkerson C."/>
            <person name="Rensing S.A."/>
            <person name="Gagneul D."/>
            <person name="Dickenson N.E."/>
            <person name="Oesterhelt C."/>
            <person name="Lercher M.J."/>
            <person name="Weber A.P."/>
        </authorList>
    </citation>
    <scope>NUCLEOTIDE SEQUENCE [LARGE SCALE GENOMIC DNA]</scope>
    <source>
        <strain evidence="2">074W</strain>
    </source>
</reference>
<name>M2XQF0_GALSU</name>
<dbReference type="Gramene" id="EME32447">
    <property type="protein sequence ID" value="EME32447"/>
    <property type="gene ID" value="Gasu_05300"/>
</dbReference>
<dbReference type="RefSeq" id="XP_005708967.1">
    <property type="nucleotide sequence ID" value="XM_005708910.1"/>
</dbReference>
<sequence>MFHIVKHPFLFMVLVTMSLRFSVIVYCAQLLEIHNIIAVQDEFGNNVSKSGVSGCSQILVEWLENDTVTGRLENIGLKLGWLVPLERSICDVALSSFLISVIAEKLYTENVILMRETPVYVKQGTLYRVARKNRMITSLRKLLGRRLLIDGERNKTVAIPFLLRSYEAVECLQFLEKPSQQPSTWFKNKSSYAIAQKENWVHLVLLDFLFGIQRREREYCFRLGDFQRPIFIVPLRKTGIFGCSDILIDILGENFFSSSKIFLLLFKSVSQYVKRDCSEVMSEINNRSSNLASMIDVDQETTVIEILKRNFAVLAHLIDSSKTLETNSKEQFA</sequence>
<protein>
    <submittedName>
        <fullName evidence="1">Uncharacterized protein</fullName>
    </submittedName>
</protein>
<keyword evidence="2" id="KW-1185">Reference proteome</keyword>